<dbReference type="WBParaSite" id="JU765_v2.g7972.t1">
    <property type="protein sequence ID" value="JU765_v2.g7972.t1"/>
    <property type="gene ID" value="JU765_v2.g7972"/>
</dbReference>
<evidence type="ECO:0000313" key="1">
    <source>
        <dbReference type="Proteomes" id="UP000887576"/>
    </source>
</evidence>
<dbReference type="Proteomes" id="UP000887576">
    <property type="component" value="Unplaced"/>
</dbReference>
<protein>
    <submittedName>
        <fullName evidence="2">NADH dehydrogenase [ubiquinone] 1 beta subcomplex subunit 9</fullName>
    </submittedName>
</protein>
<sequence>MDSPAWMFTKALSHRQKVCRLYKRALREVDAWYGGNTLNVRYQKVLMRARFDAYKDEKDPRKSQLMLADGCKELWQKRHYKPFRFAMDPLGSSYDRERDGPDQMVDSDMWTLAEREQFPYYFNKRELRKKELLEHWAKIEKSWDEEIAAIQTELPKEKNSVTSP</sequence>
<organism evidence="1 2">
    <name type="scientific">Panagrolaimus sp. JU765</name>
    <dbReference type="NCBI Taxonomy" id="591449"/>
    <lineage>
        <taxon>Eukaryota</taxon>
        <taxon>Metazoa</taxon>
        <taxon>Ecdysozoa</taxon>
        <taxon>Nematoda</taxon>
        <taxon>Chromadorea</taxon>
        <taxon>Rhabditida</taxon>
        <taxon>Tylenchina</taxon>
        <taxon>Panagrolaimomorpha</taxon>
        <taxon>Panagrolaimoidea</taxon>
        <taxon>Panagrolaimidae</taxon>
        <taxon>Panagrolaimus</taxon>
    </lineage>
</organism>
<evidence type="ECO:0000313" key="2">
    <source>
        <dbReference type="WBParaSite" id="JU765_v2.g7972.t1"/>
    </source>
</evidence>
<proteinExistence type="predicted"/>
<accession>A0AC34RLD2</accession>
<name>A0AC34RLD2_9BILA</name>
<reference evidence="2" key="1">
    <citation type="submission" date="2022-11" db="UniProtKB">
        <authorList>
            <consortium name="WormBaseParasite"/>
        </authorList>
    </citation>
    <scope>IDENTIFICATION</scope>
</reference>